<dbReference type="PROSITE" id="PS51007">
    <property type="entry name" value="CYTC"/>
    <property type="match status" value="1"/>
</dbReference>
<keyword evidence="4" id="KW-0249">Electron transport</keyword>
<gene>
    <name evidence="9" type="ORF">ATO3_16670</name>
</gene>
<keyword evidence="1" id="KW-0813">Transport</keyword>
<feature type="signal peptide" evidence="7">
    <location>
        <begin position="1"/>
        <end position="20"/>
    </location>
</feature>
<keyword evidence="3 6" id="KW-0479">Metal-binding</keyword>
<evidence type="ECO:0000256" key="3">
    <source>
        <dbReference type="ARBA" id="ARBA00022723"/>
    </source>
</evidence>
<evidence type="ECO:0000256" key="2">
    <source>
        <dbReference type="ARBA" id="ARBA00022617"/>
    </source>
</evidence>
<feature type="chain" id="PRO_5012217589" description="Cytochrome c domain-containing protein" evidence="7">
    <location>
        <begin position="21"/>
        <end position="146"/>
    </location>
</feature>
<dbReference type="InterPro" id="IPR002327">
    <property type="entry name" value="Cyt_c_1A/1B"/>
</dbReference>
<evidence type="ECO:0000313" key="10">
    <source>
        <dbReference type="Proteomes" id="UP000215377"/>
    </source>
</evidence>
<evidence type="ECO:0000256" key="1">
    <source>
        <dbReference type="ARBA" id="ARBA00022448"/>
    </source>
</evidence>
<sequence>MKHLMAGLAGLLLAAPVAMAQDADGDPAAGENDFKQCRTCHAITDADGNDIVKGGKVGPNLYGVVGRQAGTYEDFRYSDFMIAAGEAGLSWNVEDFTVYVQDPTAFLRDYLDDPKARGKMAFKLMKEEQAADIWAYLVSVGPGGES</sequence>
<dbReference type="AlphaFoldDB" id="A0A225NFH4"/>
<dbReference type="OrthoDB" id="9805828at2"/>
<accession>A0A225NFH4</accession>
<dbReference type="InterPro" id="IPR009056">
    <property type="entry name" value="Cyt_c-like_dom"/>
</dbReference>
<evidence type="ECO:0000256" key="4">
    <source>
        <dbReference type="ARBA" id="ARBA00022982"/>
    </source>
</evidence>
<evidence type="ECO:0000256" key="7">
    <source>
        <dbReference type="SAM" id="SignalP"/>
    </source>
</evidence>
<dbReference type="PANTHER" id="PTHR11961">
    <property type="entry name" value="CYTOCHROME C"/>
    <property type="match status" value="1"/>
</dbReference>
<dbReference type="Gene3D" id="1.10.760.10">
    <property type="entry name" value="Cytochrome c-like domain"/>
    <property type="match status" value="1"/>
</dbReference>
<proteinExistence type="predicted"/>
<keyword evidence="5 6" id="KW-0408">Iron</keyword>
<organism evidence="9 10">
    <name type="scientific">Marinibacterium profundimaris</name>
    <dbReference type="NCBI Taxonomy" id="1679460"/>
    <lineage>
        <taxon>Bacteria</taxon>
        <taxon>Pseudomonadati</taxon>
        <taxon>Pseudomonadota</taxon>
        <taxon>Alphaproteobacteria</taxon>
        <taxon>Rhodobacterales</taxon>
        <taxon>Paracoccaceae</taxon>
        <taxon>Marinibacterium</taxon>
    </lineage>
</organism>
<dbReference type="EMBL" id="AQQR01000007">
    <property type="protein sequence ID" value="OWU72208.1"/>
    <property type="molecule type" value="Genomic_DNA"/>
</dbReference>
<evidence type="ECO:0000259" key="8">
    <source>
        <dbReference type="PROSITE" id="PS51007"/>
    </source>
</evidence>
<dbReference type="GO" id="GO:0009055">
    <property type="term" value="F:electron transfer activity"/>
    <property type="evidence" value="ECO:0007669"/>
    <property type="project" value="InterPro"/>
</dbReference>
<dbReference type="SUPFAM" id="SSF46626">
    <property type="entry name" value="Cytochrome c"/>
    <property type="match status" value="1"/>
</dbReference>
<dbReference type="GO" id="GO:0046872">
    <property type="term" value="F:metal ion binding"/>
    <property type="evidence" value="ECO:0007669"/>
    <property type="project" value="UniProtKB-KW"/>
</dbReference>
<feature type="domain" description="Cytochrome c" evidence="8">
    <location>
        <begin position="25"/>
        <end position="141"/>
    </location>
</feature>
<comment type="caution">
    <text evidence="9">The sequence shown here is derived from an EMBL/GenBank/DDBJ whole genome shotgun (WGS) entry which is preliminary data.</text>
</comment>
<dbReference type="GO" id="GO:0020037">
    <property type="term" value="F:heme binding"/>
    <property type="evidence" value="ECO:0007669"/>
    <property type="project" value="InterPro"/>
</dbReference>
<keyword evidence="2 6" id="KW-0349">Heme</keyword>
<protein>
    <recommendedName>
        <fullName evidence="8">Cytochrome c domain-containing protein</fullName>
    </recommendedName>
</protein>
<reference evidence="9 10" key="1">
    <citation type="submission" date="2013-04" db="EMBL/GenBank/DDBJ databases">
        <title>Oceanicola sp. 22II1-22F33 Genome Sequencing.</title>
        <authorList>
            <person name="Lai Q."/>
            <person name="Li G."/>
            <person name="Shao Z."/>
        </authorList>
    </citation>
    <scope>NUCLEOTIDE SEQUENCE [LARGE SCALE GENOMIC DNA]</scope>
    <source>
        <strain evidence="9 10">22II1-22F33</strain>
    </source>
</reference>
<dbReference type="Proteomes" id="UP000215377">
    <property type="component" value="Unassembled WGS sequence"/>
</dbReference>
<keyword evidence="10" id="KW-1185">Reference proteome</keyword>
<evidence type="ECO:0000256" key="5">
    <source>
        <dbReference type="ARBA" id="ARBA00023004"/>
    </source>
</evidence>
<name>A0A225NFH4_9RHOB</name>
<evidence type="ECO:0000256" key="6">
    <source>
        <dbReference type="PROSITE-ProRule" id="PRU00433"/>
    </source>
</evidence>
<evidence type="ECO:0000313" key="9">
    <source>
        <dbReference type="EMBL" id="OWU72208.1"/>
    </source>
</evidence>
<dbReference type="RefSeq" id="WP_088651026.1">
    <property type="nucleotide sequence ID" value="NZ_AQQR01000007.1"/>
</dbReference>
<dbReference type="InterPro" id="IPR036909">
    <property type="entry name" value="Cyt_c-like_dom_sf"/>
</dbReference>
<keyword evidence="7" id="KW-0732">Signal</keyword>